<evidence type="ECO:0000313" key="6">
    <source>
        <dbReference type="EMBL" id="XAH72989.1"/>
    </source>
</evidence>
<dbReference type="Proteomes" id="UP001451571">
    <property type="component" value="Chromosome"/>
</dbReference>
<evidence type="ECO:0000256" key="3">
    <source>
        <dbReference type="ARBA" id="ARBA00022723"/>
    </source>
</evidence>
<evidence type="ECO:0000256" key="2">
    <source>
        <dbReference type="ARBA" id="ARBA00008829"/>
    </source>
</evidence>
<proteinExistence type="inferred from homology"/>
<gene>
    <name evidence="6" type="primary">hydA</name>
    <name evidence="6" type="ORF">V6984_15955</name>
</gene>
<evidence type="ECO:0000256" key="1">
    <source>
        <dbReference type="ARBA" id="ARBA00001947"/>
    </source>
</evidence>
<dbReference type="CDD" id="cd01314">
    <property type="entry name" value="D-HYD"/>
    <property type="match status" value="1"/>
</dbReference>
<dbReference type="InterPro" id="IPR032466">
    <property type="entry name" value="Metal_Hydrolase"/>
</dbReference>
<dbReference type="SUPFAM" id="SSF51556">
    <property type="entry name" value="Metallo-dependent hydrolases"/>
    <property type="match status" value="1"/>
</dbReference>
<reference evidence="6 7" key="1">
    <citation type="submission" date="2024-02" db="EMBL/GenBank/DDBJ databases">
        <title>Bacterial strain from lacustrine sediment.</title>
        <authorList>
            <person name="Petit C."/>
            <person name="Fadhlaoui K."/>
        </authorList>
    </citation>
    <scope>NUCLEOTIDE SEQUENCE [LARGE SCALE GENOMIC DNA]</scope>
    <source>
        <strain evidence="6 7">IPX-CK</strain>
    </source>
</reference>
<dbReference type="InterPro" id="IPR011778">
    <property type="entry name" value="Hydantoinase/dihydroPyrase"/>
</dbReference>
<dbReference type="Gene3D" id="2.30.40.10">
    <property type="entry name" value="Urease, subunit C, domain 1"/>
    <property type="match status" value="1"/>
</dbReference>
<dbReference type="EC" id="3.5.2.2" evidence="6"/>
<comment type="similarity">
    <text evidence="2">Belongs to the metallo-dependent hydrolases superfamily. Hydantoinase/dihydropyrimidinase family.</text>
</comment>
<dbReference type="NCBIfam" id="TIGR02033">
    <property type="entry name" value="D-hydantoinase"/>
    <property type="match status" value="1"/>
</dbReference>
<name>A0ABZ3EUK8_9FIRM</name>
<dbReference type="InterPro" id="IPR011059">
    <property type="entry name" value="Metal-dep_hydrolase_composite"/>
</dbReference>
<organism evidence="6 7">
    <name type="scientific">Kineothrix sedimenti</name>
    <dbReference type="NCBI Taxonomy" id="3123317"/>
    <lineage>
        <taxon>Bacteria</taxon>
        <taxon>Bacillati</taxon>
        <taxon>Bacillota</taxon>
        <taxon>Clostridia</taxon>
        <taxon>Lachnospirales</taxon>
        <taxon>Lachnospiraceae</taxon>
        <taxon>Kineothrix</taxon>
    </lineage>
</organism>
<dbReference type="PANTHER" id="PTHR11647">
    <property type="entry name" value="HYDRANTOINASE/DIHYDROPYRIMIDINASE FAMILY MEMBER"/>
    <property type="match status" value="1"/>
</dbReference>
<comment type="cofactor">
    <cofactor evidence="1">
        <name>Zn(2+)</name>
        <dbReference type="ChEBI" id="CHEBI:29105"/>
    </cofactor>
</comment>
<dbReference type="InterPro" id="IPR006680">
    <property type="entry name" value="Amidohydro-rel"/>
</dbReference>
<accession>A0ABZ3EUK8</accession>
<keyword evidence="7" id="KW-1185">Reference proteome</keyword>
<dbReference type="SUPFAM" id="SSF51338">
    <property type="entry name" value="Composite domain of metallo-dependent hydrolases"/>
    <property type="match status" value="1"/>
</dbReference>
<sequence length="466" mass="50697">MHDYIIKNGTVVTETGVCRTDIAVKGEKIAALGESEFLGEAREVIDASGKIVVPGLIDPHVHIAAPFMGCIGPLDFYSASKAAALGGVTSIIDFTNTQPGDSVLQKIEHRKEEMANAAIDYGIHAKIVEATDAIIGEIKGMVEAGCPTLKLFTTYRKAGVMIPDEDIVRVMLEAKKWGARPGVHAEDNTLSEYNDDLFAAQGKTDWNYHYLSKPPIVEGLATAKIIDYAKFAGCELYIFHVTCTESIDAIKRAQKEGYPIIGETCIHYLELTKEALDDADTGFRYICSPPLRDKKDNAALWDALSEGTLSLVSSDNCLYDDKEKTSFLEKDARGNVIRDYKKIANGVSGMEERLPLLMTDGVGAGKISLEQLVEISSTNPAKIFGMYPKKGVIQPGSDADIVLIDPDAKMTLSAKTLHYGIDSSVYEGKEVKGMPVMTMRRGEVIAKDGEFFGKPGTGQFLHRTLG</sequence>
<dbReference type="PANTHER" id="PTHR11647:SF1">
    <property type="entry name" value="COLLAPSIN RESPONSE MEDIATOR PROTEIN"/>
    <property type="match status" value="1"/>
</dbReference>
<dbReference type="EMBL" id="CP146256">
    <property type="protein sequence ID" value="XAH72989.1"/>
    <property type="molecule type" value="Genomic_DNA"/>
</dbReference>
<evidence type="ECO:0000313" key="7">
    <source>
        <dbReference type="Proteomes" id="UP001451571"/>
    </source>
</evidence>
<dbReference type="Gene3D" id="3.20.20.140">
    <property type="entry name" value="Metal-dependent hydrolases"/>
    <property type="match status" value="1"/>
</dbReference>
<keyword evidence="4 6" id="KW-0378">Hydrolase</keyword>
<dbReference type="Pfam" id="PF01979">
    <property type="entry name" value="Amidohydro_1"/>
    <property type="match status" value="1"/>
</dbReference>
<evidence type="ECO:0000259" key="5">
    <source>
        <dbReference type="Pfam" id="PF01979"/>
    </source>
</evidence>
<feature type="domain" description="Amidohydrolase-related" evidence="5">
    <location>
        <begin position="51"/>
        <end position="444"/>
    </location>
</feature>
<dbReference type="GO" id="GO:0004157">
    <property type="term" value="F:dihydropyrimidinase activity"/>
    <property type="evidence" value="ECO:0007669"/>
    <property type="project" value="UniProtKB-EC"/>
</dbReference>
<evidence type="ECO:0000256" key="4">
    <source>
        <dbReference type="ARBA" id="ARBA00022801"/>
    </source>
</evidence>
<keyword evidence="3" id="KW-0479">Metal-binding</keyword>
<dbReference type="InterPro" id="IPR050378">
    <property type="entry name" value="Metallo-dep_Hydrolases_sf"/>
</dbReference>
<protein>
    <submittedName>
        <fullName evidence="6">Dihydropyrimidinase</fullName>
        <ecNumber evidence="6">3.5.2.2</ecNumber>
    </submittedName>
</protein>
<dbReference type="RefSeq" id="WP_342756600.1">
    <property type="nucleotide sequence ID" value="NZ_CP146256.1"/>
</dbReference>